<dbReference type="GeneID" id="101990923"/>
<gene>
    <name evidence="5" type="primary">LOC101990923</name>
</gene>
<dbReference type="InterPro" id="IPR029064">
    <property type="entry name" value="Ribosomal_eL30-like_sf"/>
</dbReference>
<dbReference type="Pfam" id="PF01248">
    <property type="entry name" value="Ribosomal_L7Ae"/>
    <property type="match status" value="1"/>
</dbReference>
<evidence type="ECO:0000313" key="4">
    <source>
        <dbReference type="Proteomes" id="UP000694915"/>
    </source>
</evidence>
<dbReference type="SUPFAM" id="SSF55315">
    <property type="entry name" value="L30e-like"/>
    <property type="match status" value="1"/>
</dbReference>
<organism evidence="4 5">
    <name type="scientific">Microtus ochrogaster</name>
    <name type="common">Prairie vole</name>
    <dbReference type="NCBI Taxonomy" id="79684"/>
    <lineage>
        <taxon>Eukaryota</taxon>
        <taxon>Metazoa</taxon>
        <taxon>Chordata</taxon>
        <taxon>Craniata</taxon>
        <taxon>Vertebrata</taxon>
        <taxon>Euteleostomi</taxon>
        <taxon>Mammalia</taxon>
        <taxon>Eutheria</taxon>
        <taxon>Euarchontoglires</taxon>
        <taxon>Glires</taxon>
        <taxon>Rodentia</taxon>
        <taxon>Myomorpha</taxon>
        <taxon>Muroidea</taxon>
        <taxon>Cricetidae</taxon>
        <taxon>Arvicolinae</taxon>
        <taxon>Microtus</taxon>
    </lineage>
</organism>
<dbReference type="InterPro" id="IPR039109">
    <property type="entry name" value="Ribosomal_eL30-like"/>
</dbReference>
<sequence length="113" mass="13087">MVVTKMKKSLESIYSRLQFVMKSGKYVLRYKQTLKMIRQGKVKLVILTNCPALRKSEIEYYTVLAKTSVHHYNGNNIQLVTTCRKYYRISTLATIDPGDSDTNRSMQDQTGEK</sequence>
<evidence type="ECO:0000313" key="5">
    <source>
        <dbReference type="RefSeq" id="XP_005360626.1"/>
    </source>
</evidence>
<accession>A0ABM0L7Q7</accession>
<reference evidence="5" key="1">
    <citation type="submission" date="2025-08" db="UniProtKB">
        <authorList>
            <consortium name="RefSeq"/>
        </authorList>
    </citation>
    <scope>IDENTIFICATION</scope>
</reference>
<dbReference type="PANTHER" id="PTHR11449">
    <property type="entry name" value="RIBOSOMAL PROTEIN L30"/>
    <property type="match status" value="1"/>
</dbReference>
<dbReference type="RefSeq" id="XP_005360626.1">
    <property type="nucleotide sequence ID" value="XM_005360569.1"/>
</dbReference>
<proteinExistence type="predicted"/>
<keyword evidence="2" id="KW-0687">Ribonucleoprotein</keyword>
<dbReference type="InterPro" id="IPR004038">
    <property type="entry name" value="Ribosomal_eL8/eL30/eS12/Gad45"/>
</dbReference>
<name>A0ABM0L7Q7_MICOH</name>
<keyword evidence="4" id="KW-1185">Reference proteome</keyword>
<evidence type="ECO:0000256" key="2">
    <source>
        <dbReference type="ARBA" id="ARBA00023274"/>
    </source>
</evidence>
<feature type="domain" description="Ribosomal protein eL8/eL30/eS12/Gadd45" evidence="3">
    <location>
        <begin position="12"/>
        <end position="101"/>
    </location>
</feature>
<dbReference type="Proteomes" id="UP000694915">
    <property type="component" value="Linkage group LG3"/>
</dbReference>
<protein>
    <submittedName>
        <fullName evidence="5">60S ribosomal protein L30-like</fullName>
    </submittedName>
</protein>
<dbReference type="Gene3D" id="3.30.1330.30">
    <property type="match status" value="1"/>
</dbReference>
<evidence type="ECO:0000259" key="3">
    <source>
        <dbReference type="Pfam" id="PF01248"/>
    </source>
</evidence>
<keyword evidence="1" id="KW-0689">Ribosomal protein</keyword>
<evidence type="ECO:0000256" key="1">
    <source>
        <dbReference type="ARBA" id="ARBA00022980"/>
    </source>
</evidence>